<dbReference type="PANTHER" id="PTHR43133:SF57">
    <property type="entry name" value="RNA POLYMERASE SIGMA-70 FACTOR"/>
    <property type="match status" value="1"/>
</dbReference>
<dbReference type="InterPro" id="IPR013249">
    <property type="entry name" value="RNA_pol_sigma70_r4_t2"/>
</dbReference>
<dbReference type="InterPro" id="IPR013324">
    <property type="entry name" value="RNA_pol_sigma_r3/r4-like"/>
</dbReference>
<evidence type="ECO:0000313" key="8">
    <source>
        <dbReference type="EMBL" id="MFC6866414.1"/>
    </source>
</evidence>
<evidence type="ECO:0000256" key="3">
    <source>
        <dbReference type="ARBA" id="ARBA00023082"/>
    </source>
</evidence>
<keyword evidence="3" id="KW-0731">Sigma factor</keyword>
<evidence type="ECO:0000259" key="7">
    <source>
        <dbReference type="Pfam" id="PF08281"/>
    </source>
</evidence>
<dbReference type="Pfam" id="PF08281">
    <property type="entry name" value="Sigma70_r4_2"/>
    <property type="match status" value="1"/>
</dbReference>
<feature type="domain" description="RNA polymerase sigma factor 70 region 4 type 2" evidence="7">
    <location>
        <begin position="190"/>
        <end position="242"/>
    </location>
</feature>
<dbReference type="InterPro" id="IPR007627">
    <property type="entry name" value="RNA_pol_sigma70_r2"/>
</dbReference>
<keyword evidence="2" id="KW-0805">Transcription regulation</keyword>
<dbReference type="SUPFAM" id="SSF88946">
    <property type="entry name" value="Sigma2 domain of RNA polymerase sigma factors"/>
    <property type="match status" value="1"/>
</dbReference>
<comment type="similarity">
    <text evidence="1">Belongs to the sigma-70 factor family. ECF subfamily.</text>
</comment>
<evidence type="ECO:0000256" key="5">
    <source>
        <dbReference type="SAM" id="MobiDB-lite"/>
    </source>
</evidence>
<evidence type="ECO:0000256" key="1">
    <source>
        <dbReference type="ARBA" id="ARBA00010641"/>
    </source>
</evidence>
<dbReference type="InterPro" id="IPR036388">
    <property type="entry name" value="WH-like_DNA-bd_sf"/>
</dbReference>
<dbReference type="InterPro" id="IPR039425">
    <property type="entry name" value="RNA_pol_sigma-70-like"/>
</dbReference>
<evidence type="ECO:0000256" key="4">
    <source>
        <dbReference type="ARBA" id="ARBA00023163"/>
    </source>
</evidence>
<dbReference type="Gene3D" id="1.10.10.10">
    <property type="entry name" value="Winged helix-like DNA-binding domain superfamily/Winged helix DNA-binding domain"/>
    <property type="match status" value="1"/>
</dbReference>
<dbReference type="Proteomes" id="UP001596337">
    <property type="component" value="Unassembled WGS sequence"/>
</dbReference>
<keyword evidence="4" id="KW-0804">Transcription</keyword>
<sequence>MLEIEPSTSRCAQGVDHACRFGVATLSGTPSINRPDVPSPGTRTTARGYLPASTRWRGPHTRGLHRVAVPTVIATATCHSGTCDCTESTEEWYRRHRTTIWRYVFGNSGDHTLADDYTNETFLRAFRRRHTYRCYGKGVLPWLVTIARNVVLDAARRASLRIEHLVPDFSDTGDYEADPEHVLVKRDEYRELHQQLASLSWDQATCLWLRYFKDYSVTETSLTMRRADPAVRALQYRAIRTLSARYTSDIS</sequence>
<dbReference type="RefSeq" id="WP_345402034.1">
    <property type="nucleotide sequence ID" value="NZ_BAABLA010000108.1"/>
</dbReference>
<dbReference type="Pfam" id="PF04542">
    <property type="entry name" value="Sigma70_r2"/>
    <property type="match status" value="1"/>
</dbReference>
<reference evidence="9" key="1">
    <citation type="journal article" date="2019" name="Int. J. Syst. Evol. Microbiol.">
        <title>The Global Catalogue of Microorganisms (GCM) 10K type strain sequencing project: providing services to taxonomists for standard genome sequencing and annotation.</title>
        <authorList>
            <consortium name="The Broad Institute Genomics Platform"/>
            <consortium name="The Broad Institute Genome Sequencing Center for Infectious Disease"/>
            <person name="Wu L."/>
            <person name="Ma J."/>
        </authorList>
    </citation>
    <scope>NUCLEOTIDE SEQUENCE [LARGE SCALE GENOMIC DNA]</scope>
    <source>
        <strain evidence="9">KCTC 32255</strain>
    </source>
</reference>
<organism evidence="8 9">
    <name type="scientific">Haloechinothrix salitolerans</name>
    <dbReference type="NCBI Taxonomy" id="926830"/>
    <lineage>
        <taxon>Bacteria</taxon>
        <taxon>Bacillati</taxon>
        <taxon>Actinomycetota</taxon>
        <taxon>Actinomycetes</taxon>
        <taxon>Pseudonocardiales</taxon>
        <taxon>Pseudonocardiaceae</taxon>
        <taxon>Haloechinothrix</taxon>
    </lineage>
</organism>
<accession>A0ABW2BX37</accession>
<name>A0ABW2BX37_9PSEU</name>
<feature type="region of interest" description="Disordered" evidence="5">
    <location>
        <begin position="30"/>
        <end position="52"/>
    </location>
</feature>
<dbReference type="SUPFAM" id="SSF88659">
    <property type="entry name" value="Sigma3 and sigma4 domains of RNA polymerase sigma factors"/>
    <property type="match status" value="1"/>
</dbReference>
<proteinExistence type="inferred from homology"/>
<dbReference type="PANTHER" id="PTHR43133">
    <property type="entry name" value="RNA POLYMERASE ECF-TYPE SIGMA FACTO"/>
    <property type="match status" value="1"/>
</dbReference>
<evidence type="ECO:0000256" key="2">
    <source>
        <dbReference type="ARBA" id="ARBA00023015"/>
    </source>
</evidence>
<feature type="domain" description="RNA polymerase sigma-70 region 2" evidence="6">
    <location>
        <begin position="93"/>
        <end position="159"/>
    </location>
</feature>
<evidence type="ECO:0000313" key="9">
    <source>
        <dbReference type="Proteomes" id="UP001596337"/>
    </source>
</evidence>
<evidence type="ECO:0000259" key="6">
    <source>
        <dbReference type="Pfam" id="PF04542"/>
    </source>
</evidence>
<keyword evidence="9" id="KW-1185">Reference proteome</keyword>
<gene>
    <name evidence="8" type="ORF">ACFQGD_04580</name>
</gene>
<dbReference type="InterPro" id="IPR014284">
    <property type="entry name" value="RNA_pol_sigma-70_dom"/>
</dbReference>
<protein>
    <submittedName>
        <fullName evidence="8">RNA polymerase sigma factor</fullName>
    </submittedName>
</protein>
<dbReference type="InterPro" id="IPR013325">
    <property type="entry name" value="RNA_pol_sigma_r2"/>
</dbReference>
<dbReference type="Gene3D" id="1.10.1740.10">
    <property type="match status" value="1"/>
</dbReference>
<dbReference type="NCBIfam" id="TIGR02937">
    <property type="entry name" value="sigma70-ECF"/>
    <property type="match status" value="1"/>
</dbReference>
<comment type="caution">
    <text evidence="8">The sequence shown here is derived from an EMBL/GenBank/DDBJ whole genome shotgun (WGS) entry which is preliminary data.</text>
</comment>
<dbReference type="EMBL" id="JBHSXX010000001">
    <property type="protein sequence ID" value="MFC6866414.1"/>
    <property type="molecule type" value="Genomic_DNA"/>
</dbReference>